<accession>A0AAD7S8I8</accession>
<sequence>MEGEMRRELEVHLQPVEDAGGFVRISLEEMESYYNLCQRCHWLHRLDLGGASSDGNDRHREPARPWCPLPHTPTDGSSTLHFHPTGRRDGRA</sequence>
<reference evidence="2" key="1">
    <citation type="journal article" date="2023" name="Science">
        <title>Genome structures resolve the early diversification of teleost fishes.</title>
        <authorList>
            <person name="Parey E."/>
            <person name="Louis A."/>
            <person name="Montfort J."/>
            <person name="Bouchez O."/>
            <person name="Roques C."/>
            <person name="Iampietro C."/>
            <person name="Lluch J."/>
            <person name="Castinel A."/>
            <person name="Donnadieu C."/>
            <person name="Desvignes T."/>
            <person name="Floi Bucao C."/>
            <person name="Jouanno E."/>
            <person name="Wen M."/>
            <person name="Mejri S."/>
            <person name="Dirks R."/>
            <person name="Jansen H."/>
            <person name="Henkel C."/>
            <person name="Chen W.J."/>
            <person name="Zahm M."/>
            <person name="Cabau C."/>
            <person name="Klopp C."/>
            <person name="Thompson A.W."/>
            <person name="Robinson-Rechavi M."/>
            <person name="Braasch I."/>
            <person name="Lecointre G."/>
            <person name="Bobe J."/>
            <person name="Postlethwait J.H."/>
            <person name="Berthelot C."/>
            <person name="Roest Crollius H."/>
            <person name="Guiguen Y."/>
        </authorList>
    </citation>
    <scope>NUCLEOTIDE SEQUENCE</scope>
    <source>
        <strain evidence="2">NC1722</strain>
    </source>
</reference>
<name>A0AAD7S8I8_9TELE</name>
<evidence type="ECO:0000313" key="2">
    <source>
        <dbReference type="EMBL" id="KAJ8397930.1"/>
    </source>
</evidence>
<feature type="region of interest" description="Disordered" evidence="1">
    <location>
        <begin position="51"/>
        <end position="92"/>
    </location>
</feature>
<comment type="caution">
    <text evidence="2">The sequence shown here is derived from an EMBL/GenBank/DDBJ whole genome shotgun (WGS) entry which is preliminary data.</text>
</comment>
<organism evidence="2 3">
    <name type="scientific">Aldrovandia affinis</name>
    <dbReference type="NCBI Taxonomy" id="143900"/>
    <lineage>
        <taxon>Eukaryota</taxon>
        <taxon>Metazoa</taxon>
        <taxon>Chordata</taxon>
        <taxon>Craniata</taxon>
        <taxon>Vertebrata</taxon>
        <taxon>Euteleostomi</taxon>
        <taxon>Actinopterygii</taxon>
        <taxon>Neopterygii</taxon>
        <taxon>Teleostei</taxon>
        <taxon>Notacanthiformes</taxon>
        <taxon>Halosauridae</taxon>
        <taxon>Aldrovandia</taxon>
    </lineage>
</organism>
<dbReference type="Proteomes" id="UP001221898">
    <property type="component" value="Unassembled WGS sequence"/>
</dbReference>
<evidence type="ECO:0000313" key="3">
    <source>
        <dbReference type="Proteomes" id="UP001221898"/>
    </source>
</evidence>
<gene>
    <name evidence="2" type="ORF">AAFF_G00432770</name>
</gene>
<evidence type="ECO:0000256" key="1">
    <source>
        <dbReference type="SAM" id="MobiDB-lite"/>
    </source>
</evidence>
<protein>
    <submittedName>
        <fullName evidence="2">Uncharacterized protein</fullName>
    </submittedName>
</protein>
<proteinExistence type="predicted"/>
<keyword evidence="3" id="KW-1185">Reference proteome</keyword>
<dbReference type="EMBL" id="JAINUG010000094">
    <property type="protein sequence ID" value="KAJ8397930.1"/>
    <property type="molecule type" value="Genomic_DNA"/>
</dbReference>
<dbReference type="AlphaFoldDB" id="A0AAD7S8I8"/>